<dbReference type="AlphaFoldDB" id="A0A5J5DFL3"/>
<reference evidence="4 5" key="1">
    <citation type="submission" date="2019-08" db="EMBL/GenBank/DDBJ databases">
        <title>A chromosome-level genome assembly, high-density linkage maps, and genome scans reveal the genomic architecture of hybrid incompatibilities underlying speciation via character displacement in darters (Percidae: Etheostominae).</title>
        <authorList>
            <person name="Moran R.L."/>
            <person name="Catchen J.M."/>
            <person name="Fuller R.C."/>
        </authorList>
    </citation>
    <scope>NUCLEOTIDE SEQUENCE [LARGE SCALE GENOMIC DNA]</scope>
    <source>
        <strain evidence="4">EspeVRDwgs_2016</strain>
        <tissue evidence="4">Muscle</tissue>
    </source>
</reference>
<accession>A0A5J5DFL3</accession>
<keyword evidence="2" id="KW-0472">Membrane</keyword>
<proteinExistence type="inferred from homology"/>
<keyword evidence="2" id="KW-0812">Transmembrane</keyword>
<dbReference type="EMBL" id="VOFY01000005">
    <property type="protein sequence ID" value="KAA8592118.1"/>
    <property type="molecule type" value="Genomic_DNA"/>
</dbReference>
<feature type="domain" description="Bcl-2 Bcl-2 homology region 1-3" evidence="3">
    <location>
        <begin position="102"/>
        <end position="190"/>
    </location>
</feature>
<feature type="non-terminal residue" evidence="4">
    <location>
        <position position="1"/>
    </location>
</feature>
<feature type="transmembrane region" description="Helical" evidence="2">
    <location>
        <begin position="22"/>
        <end position="39"/>
    </location>
</feature>
<comment type="caution">
    <text evidence="4">The sequence shown here is derived from an EMBL/GenBank/DDBJ whole genome shotgun (WGS) entry which is preliminary data.</text>
</comment>
<evidence type="ECO:0000256" key="2">
    <source>
        <dbReference type="SAM" id="Phobius"/>
    </source>
</evidence>
<feature type="transmembrane region" description="Helical" evidence="2">
    <location>
        <begin position="213"/>
        <end position="236"/>
    </location>
</feature>
<dbReference type="SUPFAM" id="SSF56854">
    <property type="entry name" value="Bcl-2 inhibitors of programmed cell death"/>
    <property type="match status" value="1"/>
</dbReference>
<dbReference type="InterPro" id="IPR036834">
    <property type="entry name" value="Bcl-2-like_sf"/>
</dbReference>
<keyword evidence="5" id="KW-1185">Reference proteome</keyword>
<evidence type="ECO:0000259" key="3">
    <source>
        <dbReference type="Pfam" id="PF00452"/>
    </source>
</evidence>
<sequence>WRGDWVTQSDCNTYGHTSLRPQHSFTCWLFVFYLFMVYGKEEWQLAKTMCQSEVPGAKVGLNSPDPLVREAFLMAHDYIDYVTTGGADGTMGPAPTTCTTALRFAGDELLTRFPIFFRRWPRVFQDVTANTACPTLMSILDEHFFPHVPGGRRRDLAWSAVLSVYVLAGQMALHCQEKGMLEALPQLKECSGFVSRFGEKQGLEGQVKKGCCWTLLALATGIITYFFSGILVLLVLRHKVVHVALCLCELHLIHTLTCVPVEESFAPEHSGELLRDALEQLLDGCAVADESGSHLEATGRNVADGGLDVVGDPFNKVAAVLVLHVKHLLVHLLHGHATTEDGSHRQVAAVTWVAGSHHVLGIEHLLGELWHSTTLKVFMMRSGYSSRILLMSRVPIPEPVPPPRECVSWKP</sequence>
<gene>
    <name evidence="4" type="ORF">FQN60_017573</name>
</gene>
<comment type="similarity">
    <text evidence="1">Belongs to the Bcl-2 family.</text>
</comment>
<dbReference type="Proteomes" id="UP000327493">
    <property type="component" value="Chromosome 5"/>
</dbReference>
<dbReference type="InterPro" id="IPR046371">
    <property type="entry name" value="Bcl-2_BH1-3"/>
</dbReference>
<dbReference type="GO" id="GO:0042981">
    <property type="term" value="P:regulation of apoptotic process"/>
    <property type="evidence" value="ECO:0007669"/>
    <property type="project" value="InterPro"/>
</dbReference>
<evidence type="ECO:0000256" key="1">
    <source>
        <dbReference type="ARBA" id="ARBA00009458"/>
    </source>
</evidence>
<dbReference type="Pfam" id="PF00452">
    <property type="entry name" value="Bcl-2"/>
    <property type="match status" value="1"/>
</dbReference>
<dbReference type="Gene3D" id="1.10.437.10">
    <property type="entry name" value="Blc2-like"/>
    <property type="match status" value="1"/>
</dbReference>
<protein>
    <recommendedName>
        <fullName evidence="3">Bcl-2 Bcl-2 homology region 1-3 domain-containing protein</fullName>
    </recommendedName>
</protein>
<name>A0A5J5DFL3_9PERO</name>
<evidence type="ECO:0000313" key="5">
    <source>
        <dbReference type="Proteomes" id="UP000327493"/>
    </source>
</evidence>
<keyword evidence="2" id="KW-1133">Transmembrane helix</keyword>
<organism evidence="4 5">
    <name type="scientific">Etheostoma spectabile</name>
    <name type="common">orangethroat darter</name>
    <dbReference type="NCBI Taxonomy" id="54343"/>
    <lineage>
        <taxon>Eukaryota</taxon>
        <taxon>Metazoa</taxon>
        <taxon>Chordata</taxon>
        <taxon>Craniata</taxon>
        <taxon>Vertebrata</taxon>
        <taxon>Euteleostomi</taxon>
        <taxon>Actinopterygii</taxon>
        <taxon>Neopterygii</taxon>
        <taxon>Teleostei</taxon>
        <taxon>Neoteleostei</taxon>
        <taxon>Acanthomorphata</taxon>
        <taxon>Eupercaria</taxon>
        <taxon>Perciformes</taxon>
        <taxon>Percoidei</taxon>
        <taxon>Percidae</taxon>
        <taxon>Etheostomatinae</taxon>
        <taxon>Etheostoma</taxon>
    </lineage>
</organism>
<evidence type="ECO:0000313" key="4">
    <source>
        <dbReference type="EMBL" id="KAA8592118.1"/>
    </source>
</evidence>